<dbReference type="GO" id="GO:0008270">
    <property type="term" value="F:zinc ion binding"/>
    <property type="evidence" value="ECO:0007669"/>
    <property type="project" value="UniProtKB-KW"/>
</dbReference>
<feature type="region of interest" description="Disordered" evidence="6">
    <location>
        <begin position="442"/>
        <end position="484"/>
    </location>
</feature>
<feature type="domain" description="C3H1-type" evidence="8">
    <location>
        <begin position="136"/>
        <end position="158"/>
    </location>
</feature>
<dbReference type="InterPro" id="IPR001202">
    <property type="entry name" value="WW_dom"/>
</dbReference>
<dbReference type="SUPFAM" id="SSF51045">
    <property type="entry name" value="WW domain"/>
    <property type="match status" value="1"/>
</dbReference>
<dbReference type="GO" id="GO:0045892">
    <property type="term" value="P:negative regulation of DNA-templated transcription"/>
    <property type="evidence" value="ECO:0007669"/>
    <property type="project" value="InterPro"/>
</dbReference>
<dbReference type="InParanoid" id="F0XZT3"/>
<name>F0XZT3_AURAN</name>
<feature type="domain" description="C3H1-type" evidence="8">
    <location>
        <begin position="183"/>
        <end position="211"/>
    </location>
</feature>
<evidence type="ECO:0000256" key="6">
    <source>
        <dbReference type="SAM" id="MobiDB-lite"/>
    </source>
</evidence>
<dbReference type="PANTHER" id="PTHR13119:SF12">
    <property type="entry name" value="PROTEIN SUPPRESSOR OF SABLE"/>
    <property type="match status" value="1"/>
</dbReference>
<evidence type="ECO:0000313" key="10">
    <source>
        <dbReference type="Proteomes" id="UP000002729"/>
    </source>
</evidence>
<gene>
    <name evidence="9" type="ORF">AURANDRAFT_61826</name>
</gene>
<feature type="zinc finger region" description="C3H1-type" evidence="5">
    <location>
        <begin position="183"/>
        <end position="211"/>
    </location>
</feature>
<feature type="domain" description="WW" evidence="7">
    <location>
        <begin position="12"/>
        <end position="46"/>
    </location>
</feature>
<feature type="region of interest" description="Disordered" evidence="6">
    <location>
        <begin position="321"/>
        <end position="428"/>
    </location>
</feature>
<keyword evidence="2" id="KW-0677">Repeat</keyword>
<evidence type="ECO:0000256" key="2">
    <source>
        <dbReference type="ARBA" id="ARBA00022737"/>
    </source>
</evidence>
<dbReference type="AlphaFoldDB" id="F0XZT3"/>
<feature type="domain" description="C3H1-type" evidence="8">
    <location>
        <begin position="216"/>
        <end position="244"/>
    </location>
</feature>
<dbReference type="eggNOG" id="ENOG502SEK4">
    <property type="taxonomic scope" value="Eukaryota"/>
</dbReference>
<dbReference type="SMART" id="SM00456">
    <property type="entry name" value="WW"/>
    <property type="match status" value="1"/>
</dbReference>
<accession>F0XZT3</accession>
<dbReference type="OrthoDB" id="411372at2759"/>
<evidence type="ECO:0000256" key="1">
    <source>
        <dbReference type="ARBA" id="ARBA00022723"/>
    </source>
</evidence>
<keyword evidence="4 5" id="KW-0862">Zinc</keyword>
<dbReference type="Proteomes" id="UP000002729">
    <property type="component" value="Unassembled WGS sequence"/>
</dbReference>
<feature type="compositionally biased region" description="Basic residues" evidence="6">
    <location>
        <begin position="446"/>
        <end position="484"/>
    </location>
</feature>
<feature type="compositionally biased region" description="Acidic residues" evidence="6">
    <location>
        <begin position="332"/>
        <end position="341"/>
    </location>
</feature>
<evidence type="ECO:0000256" key="4">
    <source>
        <dbReference type="ARBA" id="ARBA00022833"/>
    </source>
</evidence>
<feature type="domain" description="C3H1-type" evidence="8">
    <location>
        <begin position="249"/>
        <end position="277"/>
    </location>
</feature>
<reference evidence="9 10" key="1">
    <citation type="journal article" date="2011" name="Proc. Natl. Acad. Sci. U.S.A.">
        <title>Niche of harmful alga Aureococcus anophagefferens revealed through ecogenomics.</title>
        <authorList>
            <person name="Gobler C.J."/>
            <person name="Berry D.L."/>
            <person name="Dyhrman S.T."/>
            <person name="Wilhelm S.W."/>
            <person name="Salamov A."/>
            <person name="Lobanov A.V."/>
            <person name="Zhang Y."/>
            <person name="Collier J.L."/>
            <person name="Wurch L.L."/>
            <person name="Kustka A.B."/>
            <person name="Dill B.D."/>
            <person name="Shah M."/>
            <person name="VerBerkmoes N.C."/>
            <person name="Kuo A."/>
            <person name="Terry A."/>
            <person name="Pangilinan J."/>
            <person name="Lindquist E.A."/>
            <person name="Lucas S."/>
            <person name="Paulsen I.T."/>
            <person name="Hattenrath-Lehmann T.K."/>
            <person name="Talmage S.C."/>
            <person name="Walker E.A."/>
            <person name="Koch F."/>
            <person name="Burson A.M."/>
            <person name="Marcoval M.A."/>
            <person name="Tang Y.Z."/>
            <person name="Lecleir G.R."/>
            <person name="Coyne K.J."/>
            <person name="Berg G.M."/>
            <person name="Bertrand E.M."/>
            <person name="Saito M.A."/>
            <person name="Gladyshev V.N."/>
            <person name="Grigoriev I.V."/>
        </authorList>
    </citation>
    <scope>NUCLEOTIDE SEQUENCE [LARGE SCALE GENOMIC DNA]</scope>
    <source>
        <strain evidence="10">CCMP 1984</strain>
    </source>
</reference>
<dbReference type="Gene3D" id="4.10.1000.10">
    <property type="entry name" value="Zinc finger, CCCH-type"/>
    <property type="match status" value="2"/>
</dbReference>
<dbReference type="SMART" id="SM00356">
    <property type="entry name" value="ZnF_C3H1"/>
    <property type="match status" value="4"/>
</dbReference>
<dbReference type="PROSITE" id="PS50020">
    <property type="entry name" value="WW_DOMAIN_2"/>
    <property type="match status" value="1"/>
</dbReference>
<dbReference type="Gene3D" id="2.20.70.10">
    <property type="match status" value="1"/>
</dbReference>
<dbReference type="GeneID" id="20223626"/>
<dbReference type="EMBL" id="GL833122">
    <property type="protein sequence ID" value="EGB11560.1"/>
    <property type="molecule type" value="Genomic_DNA"/>
</dbReference>
<organism evidence="10">
    <name type="scientific">Aureococcus anophagefferens</name>
    <name type="common">Harmful bloom alga</name>
    <dbReference type="NCBI Taxonomy" id="44056"/>
    <lineage>
        <taxon>Eukaryota</taxon>
        <taxon>Sar</taxon>
        <taxon>Stramenopiles</taxon>
        <taxon>Ochrophyta</taxon>
        <taxon>Pelagophyceae</taxon>
        <taxon>Pelagomonadales</taxon>
        <taxon>Pelagomonadaceae</taxon>
        <taxon>Aureococcus</taxon>
    </lineage>
</organism>
<dbReference type="KEGG" id="aaf:AURANDRAFT_61826"/>
<evidence type="ECO:0000256" key="3">
    <source>
        <dbReference type="ARBA" id="ARBA00022771"/>
    </source>
</evidence>
<feature type="zinc finger region" description="C3H1-type" evidence="5">
    <location>
        <begin position="249"/>
        <end position="277"/>
    </location>
</feature>
<evidence type="ECO:0000259" key="7">
    <source>
        <dbReference type="PROSITE" id="PS50020"/>
    </source>
</evidence>
<evidence type="ECO:0000259" key="8">
    <source>
        <dbReference type="PROSITE" id="PS50103"/>
    </source>
</evidence>
<evidence type="ECO:0000256" key="5">
    <source>
        <dbReference type="PROSITE-ProRule" id="PRU00723"/>
    </source>
</evidence>
<dbReference type="GO" id="GO:0005634">
    <property type="term" value="C:nucleus"/>
    <property type="evidence" value="ECO:0007669"/>
    <property type="project" value="TreeGrafter"/>
</dbReference>
<feature type="compositionally biased region" description="Low complexity" evidence="6">
    <location>
        <begin position="282"/>
        <end position="291"/>
    </location>
</feature>
<dbReference type="InterPro" id="IPR000571">
    <property type="entry name" value="Znf_CCCH"/>
</dbReference>
<feature type="compositionally biased region" description="Low complexity" evidence="6">
    <location>
        <begin position="419"/>
        <end position="428"/>
    </location>
</feature>
<dbReference type="InterPro" id="IPR036020">
    <property type="entry name" value="WW_dom_sf"/>
</dbReference>
<dbReference type="PANTHER" id="PTHR13119">
    <property type="entry name" value="ZINC FINGER CCCH DOMAIN-CONTAINING PROTEI"/>
    <property type="match status" value="1"/>
</dbReference>
<feature type="zinc finger region" description="C3H1-type" evidence="5">
    <location>
        <begin position="216"/>
        <end position="244"/>
    </location>
</feature>
<feature type="compositionally biased region" description="Low complexity" evidence="6">
    <location>
        <begin position="300"/>
        <end position="309"/>
    </location>
</feature>
<dbReference type="InterPro" id="IPR036855">
    <property type="entry name" value="Znf_CCCH_sf"/>
</dbReference>
<protein>
    <submittedName>
        <fullName evidence="9">Uncharacterized protein</fullName>
    </submittedName>
</protein>
<feature type="region of interest" description="Disordered" evidence="6">
    <location>
        <begin position="281"/>
        <end position="309"/>
    </location>
</feature>
<feature type="zinc finger region" description="C3H1-type" evidence="5">
    <location>
        <begin position="136"/>
        <end position="158"/>
    </location>
</feature>
<evidence type="ECO:0000313" key="9">
    <source>
        <dbReference type="EMBL" id="EGB11560.1"/>
    </source>
</evidence>
<dbReference type="RefSeq" id="XP_009033916.1">
    <property type="nucleotide sequence ID" value="XM_009035668.1"/>
</dbReference>
<dbReference type="GO" id="GO:0003723">
    <property type="term" value="F:RNA binding"/>
    <property type="evidence" value="ECO:0007669"/>
    <property type="project" value="InterPro"/>
</dbReference>
<keyword evidence="1 5" id="KW-0479">Metal-binding</keyword>
<dbReference type="InterPro" id="IPR045124">
    <property type="entry name" value="Su(sable)-like"/>
</dbReference>
<proteinExistence type="predicted"/>
<dbReference type="PROSITE" id="PS01159">
    <property type="entry name" value="WW_DOMAIN_1"/>
    <property type="match status" value="1"/>
</dbReference>
<dbReference type="PROSITE" id="PS50103">
    <property type="entry name" value="ZF_C3H1"/>
    <property type="match status" value="4"/>
</dbReference>
<sequence length="484" mass="52670">MGYGAPAPPQLPTLPPPWIATPDPATGVFYFVNTQTHETSWTPPPGSIPVHPPPPPVAAPQFAAPPKDELPCATCYECPCQCAPAGGPAAPAPSDPAYDAWKAVMGHLESGSRLNETWTNAPADQNPLYRQNVDGVCVPYNRGNCRKGERCKYDHRFTPAAMAVANYVEPRTLTREELARGRPARRKPCFDFVRKGKCDRGDHCPYSHEDPAMLKDEDKKPCFDLLRHGRCLKGDACVYAHTGHEGLPAKPRRPCFRMQREGRCDKGAACPFAHDVPRDPRAGLPAAAAPPAAAPPAAAPPHGAGSGDAAADLLADAVGAPAAAPPRRAPTESDDEYDPEPEAVPQRDGAPLPERPGRESDDEYDPESLPHRPPPPRVKRPDAVDLSRPVAAPSYRYDPATQFVPSRRFVERPPPDAPAEPAEAAKPLAGEGLAWAAAALDPAHALRARSPPKRRRRSRSRDRKRRKRSRSRSRGRRGDRRRRD</sequence>
<keyword evidence="10" id="KW-1185">Reference proteome</keyword>
<dbReference type="SUPFAM" id="SSF90229">
    <property type="entry name" value="CCCH zinc finger"/>
    <property type="match status" value="1"/>
</dbReference>
<keyword evidence="3 5" id="KW-0863">Zinc-finger</keyword>
<dbReference type="Pfam" id="PF00397">
    <property type="entry name" value="WW"/>
    <property type="match status" value="1"/>
</dbReference>
<dbReference type="OMA" id="WIATPDP"/>